<dbReference type="STRING" id="41875.K8EXX1"/>
<accession>K8EXX1</accession>
<reference evidence="10 11" key="1">
    <citation type="submission" date="2011-10" db="EMBL/GenBank/DDBJ databases">
        <authorList>
            <person name="Genoscope - CEA"/>
        </authorList>
    </citation>
    <scope>NUCLEOTIDE SEQUENCE [LARGE SCALE GENOMIC DNA]</scope>
    <source>
        <strain evidence="10 11">RCC 1105</strain>
    </source>
</reference>
<feature type="region of interest" description="Actin-binding" evidence="6">
    <location>
        <begin position="757"/>
        <end position="779"/>
    </location>
</feature>
<dbReference type="GO" id="GO:0000146">
    <property type="term" value="F:microfilament motor activity"/>
    <property type="evidence" value="ECO:0007669"/>
    <property type="project" value="TreeGrafter"/>
</dbReference>
<dbReference type="GO" id="GO:0005737">
    <property type="term" value="C:cytoplasm"/>
    <property type="evidence" value="ECO:0007669"/>
    <property type="project" value="TreeGrafter"/>
</dbReference>
<dbReference type="Pfam" id="PF00063">
    <property type="entry name" value="Myosin_head"/>
    <property type="match status" value="1"/>
</dbReference>
<feature type="compositionally biased region" description="Low complexity" evidence="8">
    <location>
        <begin position="212"/>
        <end position="226"/>
    </location>
</feature>
<dbReference type="InterPro" id="IPR001609">
    <property type="entry name" value="Myosin_head_motor_dom-like"/>
</dbReference>
<dbReference type="AlphaFoldDB" id="K8EXX1"/>
<dbReference type="GO" id="GO:0005524">
    <property type="term" value="F:ATP binding"/>
    <property type="evidence" value="ECO:0007669"/>
    <property type="project" value="UniProtKB-UniRule"/>
</dbReference>
<evidence type="ECO:0000256" key="8">
    <source>
        <dbReference type="SAM" id="MobiDB-lite"/>
    </source>
</evidence>
<evidence type="ECO:0000256" key="7">
    <source>
        <dbReference type="SAM" id="Coils"/>
    </source>
</evidence>
<dbReference type="Gene3D" id="6.20.240.20">
    <property type="match status" value="1"/>
</dbReference>
<evidence type="ECO:0000313" key="10">
    <source>
        <dbReference type="EMBL" id="CCO17325.1"/>
    </source>
</evidence>
<keyword evidence="5 6" id="KW-0009">Actin-binding</keyword>
<keyword evidence="4 6" id="KW-0505">Motor protein</keyword>
<dbReference type="InterPro" id="IPR027417">
    <property type="entry name" value="P-loop_NTPase"/>
</dbReference>
<dbReference type="SMART" id="SM00242">
    <property type="entry name" value="MYSc"/>
    <property type="match status" value="1"/>
</dbReference>
<evidence type="ECO:0000256" key="5">
    <source>
        <dbReference type="ARBA" id="ARBA00023203"/>
    </source>
</evidence>
<evidence type="ECO:0000256" key="4">
    <source>
        <dbReference type="ARBA" id="ARBA00023175"/>
    </source>
</evidence>
<feature type="domain" description="Myosin motor" evidence="9">
    <location>
        <begin position="136"/>
        <end position="881"/>
    </location>
</feature>
<dbReference type="PANTHER" id="PTHR13140">
    <property type="entry name" value="MYOSIN"/>
    <property type="match status" value="1"/>
</dbReference>
<sequence length="1228" mass="136904">MSAAIESFDNPAILSSLVINAPIYIDCRTSVCPEKPIGKDVLSALLKERNNNDGSTGGGGETDETSSQQQQNGADDSFEEGGGEKGLVFLRGTVVKNDQQGECMDVNAFVSDGETTLLKGVSYKRIFAGNPANLIESLSDVARLTNLNPPSIVHFLEDRFMRNTKKSKNSSLREIYSKAGPILIALNPCEPLPSKYDREVMNFYSPRNAASGVKATASSTTTGAEGDVTSSSSVKDLPPHCFQVASNAFEQMMENQLDQAIVISGESGSGKTETTKFIMKFLAATTSHDSSSNGEEKHNIDMFNAVSRDLLMTNPILEAFGNAKTARNLNSSRFGKLIDIKFDKKSNGKLAQAMIETYLLEKSRVVHHSKRERSFHVFYQLLAGASKEEKKKWFLDDAKEGFNYLGGFGVQSKKSVEIDDENKHKETKEALKAIGIADKTIDDIYQTLASVLHLGNIEFDTLNESGHDAAVVKTKDALKYTSELLGVDSAALERSLIKRVISAGGEKIETDLTLTQANDARDALAKAMFEALFEYLVSKINESFARDGAVQRDDEDLVSLNILDIYGFESFQHNTFEQLCINYANESMQKMFNHHLFVVEQKDYETENIEWSRIEFVDNSSTLEVIENKPMGLFALLDDQASFPGATDETYHAKIVSELSNMEKFSCMRKKGTSETSFDIVHYAGSVTYECAGFLEKNRDALPLDLATALYTDNTFEFMKTNIGEALHNRAMETMVTKASKSAKMKSTVCTKFRNQLSGLLQKLNSCEPHFIRCVKPNASLVPTETDQKLILHQCACAGILEATRIAQAGYPTRSLYEDFAHRFGFLVGKDVIESSGVDSKTVTKMILEHFSVDAEEHVKFGTTKIFFKQGVLGALEDARSNAIYYSKIIQASYKGFKQRKEYQRIRSATIIAQASWKGTKQRKEFITLRDRNRAALKIQMAAKKKAFNARVQLRVAERERRELEMRLEEEKREKEEKERLRKEAEAEAAAAARKREEEEAKVKAETDAATAALKRNNSPESTLDRENSSAASLSEDVDALNNPFVKALKAENEALRASVEAEREEKMALERQIEELREQITAADDALVAAMMQNEQNQQSSPSASTPTGKQEPSRLEKPSAHANKVPSGQASRVIQFVDGMKGEFNSMTRVLDDDVEFIREVAAGEISGVDGMDVQKEFKVLQSRFEHWKHDYKERLKFGERFLKKESMDKGTPELTKKKSFFGGKK</sequence>
<dbReference type="OrthoDB" id="6108017at2759"/>
<dbReference type="eggNOG" id="KOG0160">
    <property type="taxonomic scope" value="Eukaryota"/>
</dbReference>
<comment type="similarity">
    <text evidence="6">Belongs to the TRAFAC class myosin-kinesin ATPase superfamily. Myosin family.</text>
</comment>
<gene>
    <name evidence="10" type="ORF">Bathy06g04940</name>
</gene>
<dbReference type="GO" id="GO:0016459">
    <property type="term" value="C:myosin complex"/>
    <property type="evidence" value="ECO:0007669"/>
    <property type="project" value="UniProtKB-KW"/>
</dbReference>
<dbReference type="Gene3D" id="1.10.10.820">
    <property type="match status" value="1"/>
</dbReference>
<protein>
    <recommendedName>
        <fullName evidence="9">Myosin motor domain-containing protein</fullName>
    </recommendedName>
</protein>
<organism evidence="10 11">
    <name type="scientific">Bathycoccus prasinos</name>
    <dbReference type="NCBI Taxonomy" id="41875"/>
    <lineage>
        <taxon>Eukaryota</taxon>
        <taxon>Viridiplantae</taxon>
        <taxon>Chlorophyta</taxon>
        <taxon>Mamiellophyceae</taxon>
        <taxon>Mamiellales</taxon>
        <taxon>Bathycoccaceae</taxon>
        <taxon>Bathycoccus</taxon>
    </lineage>
</organism>
<feature type="region of interest" description="Disordered" evidence="8">
    <location>
        <begin position="212"/>
        <end position="234"/>
    </location>
</feature>
<feature type="binding site" evidence="6">
    <location>
        <begin position="265"/>
        <end position="272"/>
    </location>
    <ligand>
        <name>ATP</name>
        <dbReference type="ChEBI" id="CHEBI:30616"/>
    </ligand>
</feature>
<dbReference type="GeneID" id="19015475"/>
<dbReference type="Pfam" id="PF00612">
    <property type="entry name" value="IQ"/>
    <property type="match status" value="1"/>
</dbReference>
<dbReference type="GO" id="GO:0016020">
    <property type="term" value="C:membrane"/>
    <property type="evidence" value="ECO:0007669"/>
    <property type="project" value="TreeGrafter"/>
</dbReference>
<dbReference type="Gene3D" id="1.20.120.720">
    <property type="entry name" value="Myosin VI head, motor domain, U50 subdomain"/>
    <property type="match status" value="1"/>
</dbReference>
<evidence type="ECO:0000256" key="3">
    <source>
        <dbReference type="ARBA" id="ARBA00023123"/>
    </source>
</evidence>
<feature type="compositionally biased region" description="Basic and acidic residues" evidence="8">
    <location>
        <begin position="994"/>
        <end position="1007"/>
    </location>
</feature>
<dbReference type="PROSITE" id="PS50096">
    <property type="entry name" value="IQ"/>
    <property type="match status" value="2"/>
</dbReference>
<dbReference type="SMART" id="SM00015">
    <property type="entry name" value="IQ"/>
    <property type="match status" value="2"/>
</dbReference>
<dbReference type="GO" id="GO:0007015">
    <property type="term" value="P:actin filament organization"/>
    <property type="evidence" value="ECO:0007669"/>
    <property type="project" value="TreeGrafter"/>
</dbReference>
<evidence type="ECO:0000259" key="9">
    <source>
        <dbReference type="PROSITE" id="PS51456"/>
    </source>
</evidence>
<keyword evidence="2 6" id="KW-0067">ATP-binding</keyword>
<dbReference type="CDD" id="cd01383">
    <property type="entry name" value="MYSc_Myo8"/>
    <property type="match status" value="1"/>
</dbReference>
<dbReference type="PROSITE" id="PS51456">
    <property type="entry name" value="MYOSIN_MOTOR"/>
    <property type="match status" value="1"/>
</dbReference>
<dbReference type="Gene3D" id="1.20.5.190">
    <property type="match status" value="1"/>
</dbReference>
<name>K8EXX1_9CHLO</name>
<proteinExistence type="inferred from homology"/>
<dbReference type="InterPro" id="IPR036022">
    <property type="entry name" value="MYSc_Myo8"/>
</dbReference>
<dbReference type="GO" id="GO:0051015">
    <property type="term" value="F:actin filament binding"/>
    <property type="evidence" value="ECO:0007669"/>
    <property type="project" value="TreeGrafter"/>
</dbReference>
<dbReference type="PANTHER" id="PTHR13140:SF706">
    <property type="entry name" value="DILUTE CLASS UNCONVENTIONAL MYOSIN, ISOFORM C"/>
    <property type="match status" value="1"/>
</dbReference>
<feature type="region of interest" description="Disordered" evidence="8">
    <location>
        <begin position="993"/>
        <end position="1036"/>
    </location>
</feature>
<dbReference type="KEGG" id="bpg:Bathy06g04940"/>
<dbReference type="PRINTS" id="PR00193">
    <property type="entry name" value="MYOSINHEAVY"/>
</dbReference>
<dbReference type="GO" id="GO:0030048">
    <property type="term" value="P:actin filament-based movement"/>
    <property type="evidence" value="ECO:0007669"/>
    <property type="project" value="UniProtKB-ARBA"/>
</dbReference>
<keyword evidence="11" id="KW-1185">Reference proteome</keyword>
<dbReference type="RefSeq" id="XP_007512725.1">
    <property type="nucleotide sequence ID" value="XM_007512663.1"/>
</dbReference>
<evidence type="ECO:0000256" key="1">
    <source>
        <dbReference type="ARBA" id="ARBA00022741"/>
    </source>
</evidence>
<feature type="region of interest" description="Disordered" evidence="8">
    <location>
        <begin position="1095"/>
        <end position="1130"/>
    </location>
</feature>
<dbReference type="EMBL" id="FO082273">
    <property type="protein sequence ID" value="CCO17325.1"/>
    <property type="molecule type" value="Genomic_DNA"/>
</dbReference>
<feature type="region of interest" description="Disordered" evidence="8">
    <location>
        <begin position="49"/>
        <end position="80"/>
    </location>
</feature>
<feature type="coiled-coil region" evidence="7">
    <location>
        <begin position="1046"/>
        <end position="1094"/>
    </location>
</feature>
<dbReference type="Proteomes" id="UP000198341">
    <property type="component" value="Chromosome 6"/>
</dbReference>
<dbReference type="InterPro" id="IPR000048">
    <property type="entry name" value="IQ_motif_EF-hand-BS"/>
</dbReference>
<keyword evidence="3 6" id="KW-0518">Myosin</keyword>
<evidence type="ECO:0000256" key="2">
    <source>
        <dbReference type="ARBA" id="ARBA00022840"/>
    </source>
</evidence>
<dbReference type="InterPro" id="IPR036961">
    <property type="entry name" value="Kinesin_motor_dom_sf"/>
</dbReference>
<evidence type="ECO:0000256" key="6">
    <source>
        <dbReference type="PROSITE-ProRule" id="PRU00782"/>
    </source>
</evidence>
<dbReference type="SUPFAM" id="SSF52540">
    <property type="entry name" value="P-loop containing nucleoside triphosphate hydrolases"/>
    <property type="match status" value="1"/>
</dbReference>
<dbReference type="Gene3D" id="1.20.58.530">
    <property type="match status" value="1"/>
</dbReference>
<feature type="compositionally biased region" description="Polar residues" evidence="8">
    <location>
        <begin position="1095"/>
        <end position="1112"/>
    </location>
</feature>
<keyword evidence="7" id="KW-0175">Coiled coil</keyword>
<keyword evidence="1 6" id="KW-0547">Nucleotide-binding</keyword>
<evidence type="ECO:0000313" key="11">
    <source>
        <dbReference type="Proteomes" id="UP000198341"/>
    </source>
</evidence>
<dbReference type="Gene3D" id="3.40.850.10">
    <property type="entry name" value="Kinesin motor domain"/>
    <property type="match status" value="1"/>
</dbReference>